<keyword evidence="3" id="KW-0677">Repeat</keyword>
<dbReference type="InterPro" id="IPR012952">
    <property type="entry name" value="BING4_C_dom"/>
</dbReference>
<feature type="coiled-coil region" evidence="5">
    <location>
        <begin position="71"/>
        <end position="98"/>
    </location>
</feature>
<dbReference type="SMART" id="SM00320">
    <property type="entry name" value="WD40"/>
    <property type="match status" value="2"/>
</dbReference>
<dbReference type="SMART" id="SM01033">
    <property type="entry name" value="BING4CT"/>
    <property type="match status" value="1"/>
</dbReference>
<dbReference type="InterPro" id="IPR001680">
    <property type="entry name" value="WD40_rpt"/>
</dbReference>
<evidence type="ECO:0000313" key="9">
    <source>
        <dbReference type="Proteomes" id="UP001158576"/>
    </source>
</evidence>
<evidence type="ECO:0000313" key="8">
    <source>
        <dbReference type="EMBL" id="CAG5084968.1"/>
    </source>
</evidence>
<dbReference type="PANTHER" id="PTHR14085">
    <property type="entry name" value="WD-REPEAT PROTEIN BING4"/>
    <property type="match status" value="1"/>
</dbReference>
<feature type="domain" description="BING4 C-terminal" evidence="7">
    <location>
        <begin position="378"/>
        <end position="456"/>
    </location>
</feature>
<keyword evidence="5" id="KW-0175">Coiled coil</keyword>
<evidence type="ECO:0000256" key="4">
    <source>
        <dbReference type="ARBA" id="ARBA00023242"/>
    </source>
</evidence>
<keyword evidence="2" id="KW-0853">WD repeat</keyword>
<feature type="compositionally biased region" description="Basic and acidic residues" evidence="6">
    <location>
        <begin position="38"/>
        <end position="47"/>
    </location>
</feature>
<dbReference type="InterPro" id="IPR036322">
    <property type="entry name" value="WD40_repeat_dom_sf"/>
</dbReference>
<dbReference type="SUPFAM" id="SSF50978">
    <property type="entry name" value="WD40 repeat-like"/>
    <property type="match status" value="1"/>
</dbReference>
<dbReference type="EMBL" id="OU015568">
    <property type="protein sequence ID" value="CAG5084968.1"/>
    <property type="molecule type" value="Genomic_DNA"/>
</dbReference>
<evidence type="ECO:0000256" key="2">
    <source>
        <dbReference type="ARBA" id="ARBA00022574"/>
    </source>
</evidence>
<comment type="subcellular location">
    <subcellularLocation>
        <location evidence="1">Nucleus</location>
        <location evidence="1">Nucleolus</location>
    </subcellularLocation>
</comment>
<sequence>MASKRAFLQENLEEEQEESSQKRLFEEPTPEIQTSKKGGKENEKDRFGPTPVPSGKEFLRDENKVQMRTAHIRLQKDLKTINKRAKNASQKAEMLKILEPTEHGAMKKTGKIYSQKDILKVADVQTMQKKFSLDLDMGPYIARYDASGRHLLLAGELGHVAMIDHYTKMPKCEFSVKEKISDAIFLQNEKLMAVAQKKWTYVYDNQGTEIHCLKKTDRVNKMNYLPYHFLLASINRLNYLSYIDISIGKEIYCKRVSEEGSLNVICNNRTNGIIHLGHTTGTVTLWSPNSEKFVAKMLCHKSNVISTAVSSDGKYMATSSQDASLKIWDLRTWKCLSTKRLPRGAHQLQYSQRGLLAASFANVVELWKHPWEEECTQPIMQYKTALTPTTLDFCPYEDVLGIGSKKGFESILAPGAGEPNPDSWQYNPFQTKKQRAETEVRMLLEKAPADTICLDPNLLAKLDESAAQGGYFGFGEFDEEQLKRVGFKRDRKFEPRVRKRGKGKTGAKEARKSKMREAAFKKHLLAKREKESKQTIVKKEQAKNVLARFMKKDN</sequence>
<dbReference type="Gene3D" id="2.130.10.10">
    <property type="entry name" value="YVTN repeat-like/Quinoprotein amine dehydrogenase"/>
    <property type="match status" value="1"/>
</dbReference>
<feature type="region of interest" description="Disordered" evidence="6">
    <location>
        <begin position="1"/>
        <end position="57"/>
    </location>
</feature>
<dbReference type="Pfam" id="PF00400">
    <property type="entry name" value="WD40"/>
    <property type="match status" value="1"/>
</dbReference>
<name>A0ABN7RVS4_OIKDI</name>
<dbReference type="PROSITE" id="PS00678">
    <property type="entry name" value="WD_REPEATS_1"/>
    <property type="match status" value="1"/>
</dbReference>
<organism evidence="8 9">
    <name type="scientific">Oikopleura dioica</name>
    <name type="common">Tunicate</name>
    <dbReference type="NCBI Taxonomy" id="34765"/>
    <lineage>
        <taxon>Eukaryota</taxon>
        <taxon>Metazoa</taxon>
        <taxon>Chordata</taxon>
        <taxon>Tunicata</taxon>
        <taxon>Appendicularia</taxon>
        <taxon>Copelata</taxon>
        <taxon>Oikopleuridae</taxon>
        <taxon>Oikopleura</taxon>
    </lineage>
</organism>
<evidence type="ECO:0000256" key="1">
    <source>
        <dbReference type="ARBA" id="ARBA00004604"/>
    </source>
</evidence>
<evidence type="ECO:0000259" key="7">
    <source>
        <dbReference type="SMART" id="SM01033"/>
    </source>
</evidence>
<dbReference type="PANTHER" id="PTHR14085:SF3">
    <property type="entry name" value="WD REPEAT-CONTAINING PROTEIN 46"/>
    <property type="match status" value="1"/>
</dbReference>
<evidence type="ECO:0000256" key="6">
    <source>
        <dbReference type="SAM" id="MobiDB-lite"/>
    </source>
</evidence>
<dbReference type="InterPro" id="IPR040315">
    <property type="entry name" value="WDR46/Utp7"/>
</dbReference>
<proteinExistence type="predicted"/>
<dbReference type="InterPro" id="IPR015943">
    <property type="entry name" value="WD40/YVTN_repeat-like_dom_sf"/>
</dbReference>
<evidence type="ECO:0000256" key="5">
    <source>
        <dbReference type="SAM" id="Coils"/>
    </source>
</evidence>
<accession>A0ABN7RVS4</accession>
<reference evidence="8 9" key="1">
    <citation type="submission" date="2021-04" db="EMBL/GenBank/DDBJ databases">
        <authorList>
            <person name="Bliznina A."/>
        </authorList>
    </citation>
    <scope>NUCLEOTIDE SEQUENCE [LARGE SCALE GENOMIC DNA]</scope>
</reference>
<keyword evidence="9" id="KW-1185">Reference proteome</keyword>
<protein>
    <submittedName>
        <fullName evidence="8">Oidioi.mRNA.OKI2018_I69.PAR.g10783.t1.cds</fullName>
    </submittedName>
</protein>
<dbReference type="InterPro" id="IPR019775">
    <property type="entry name" value="WD40_repeat_CS"/>
</dbReference>
<gene>
    <name evidence="8" type="ORF">OKIOD_LOCUS2341</name>
</gene>
<keyword evidence="4" id="KW-0539">Nucleus</keyword>
<dbReference type="Proteomes" id="UP001158576">
    <property type="component" value="Chromosome PAR"/>
</dbReference>
<dbReference type="Pfam" id="PF08149">
    <property type="entry name" value="BING4CT"/>
    <property type="match status" value="1"/>
</dbReference>
<evidence type="ECO:0000256" key="3">
    <source>
        <dbReference type="ARBA" id="ARBA00022737"/>
    </source>
</evidence>